<proteinExistence type="predicted"/>
<dbReference type="EMBL" id="QUNI01000006">
    <property type="protein sequence ID" value="REG98644.1"/>
    <property type="molecule type" value="Genomic_DNA"/>
</dbReference>
<dbReference type="RefSeq" id="WP_115813524.1">
    <property type="nucleotide sequence ID" value="NZ_QUNI01000006.1"/>
</dbReference>
<evidence type="ECO:0000313" key="2">
    <source>
        <dbReference type="EMBL" id="REG98644.1"/>
    </source>
</evidence>
<sequence length="264" mass="30193">MKKFSHFLLALILVLISSCSSDDSSSDSGNNLVLPKTISMTFPGFPSDNSKEVITYDGNKILTSVDEDSKTVFTYDGNFIVKQVKFDLGNKGEEIKDTEVLYTYENGKLKTRMLKKGFSTEYPNGQYIYKTVYTHNAYNQVTYVYYVVDAKTNMEVKDHQGILNYKDGNLVKEEFIVTNDQRNVRSYEYDDKNDPLKNILGFNLLLNEVNCGNNNIIKTISGASLLNPFVYIRNYIYSDNGYPTKMTSYTSDGKTIEYITEYTY</sequence>
<evidence type="ECO:0000313" key="3">
    <source>
        <dbReference type="Proteomes" id="UP000257136"/>
    </source>
</evidence>
<dbReference type="AlphaFoldDB" id="A0A3E0EK70"/>
<dbReference type="PROSITE" id="PS51257">
    <property type="entry name" value="PROKAR_LIPOPROTEIN"/>
    <property type="match status" value="1"/>
</dbReference>
<protein>
    <recommendedName>
        <fullName evidence="4">YD repeat-containing protein</fullName>
    </recommendedName>
</protein>
<keyword evidence="3" id="KW-1185">Reference proteome</keyword>
<organism evidence="2 3">
    <name type="scientific">Flavobacterium aquicola</name>
    <dbReference type="NCBI Taxonomy" id="1682742"/>
    <lineage>
        <taxon>Bacteria</taxon>
        <taxon>Pseudomonadati</taxon>
        <taxon>Bacteroidota</taxon>
        <taxon>Flavobacteriia</taxon>
        <taxon>Flavobacteriales</taxon>
        <taxon>Flavobacteriaceae</taxon>
        <taxon>Flavobacterium</taxon>
    </lineage>
</organism>
<comment type="caution">
    <text evidence="2">The sequence shown here is derived from an EMBL/GenBank/DDBJ whole genome shotgun (WGS) entry which is preliminary data.</text>
</comment>
<dbReference type="Proteomes" id="UP000257136">
    <property type="component" value="Unassembled WGS sequence"/>
</dbReference>
<feature type="signal peptide" evidence="1">
    <location>
        <begin position="1"/>
        <end position="21"/>
    </location>
</feature>
<gene>
    <name evidence="2" type="ORF">C8P67_106256</name>
</gene>
<reference evidence="2 3" key="1">
    <citation type="submission" date="2018-08" db="EMBL/GenBank/DDBJ databases">
        <title>Genomic Encyclopedia of Archaeal and Bacterial Type Strains, Phase II (KMG-II): from individual species to whole genera.</title>
        <authorList>
            <person name="Goeker M."/>
        </authorList>
    </citation>
    <scope>NUCLEOTIDE SEQUENCE [LARGE SCALE GENOMIC DNA]</scope>
    <source>
        <strain evidence="2 3">DSM 100880</strain>
    </source>
</reference>
<accession>A0A3E0EK70</accession>
<name>A0A3E0EK70_9FLAO</name>
<evidence type="ECO:0008006" key="4">
    <source>
        <dbReference type="Google" id="ProtNLM"/>
    </source>
</evidence>
<dbReference type="OrthoDB" id="1376969at2"/>
<feature type="chain" id="PRO_5017612951" description="YD repeat-containing protein" evidence="1">
    <location>
        <begin position="22"/>
        <end position="264"/>
    </location>
</feature>
<keyword evidence="1" id="KW-0732">Signal</keyword>
<evidence type="ECO:0000256" key="1">
    <source>
        <dbReference type="SAM" id="SignalP"/>
    </source>
</evidence>